<keyword evidence="8" id="KW-0862">Zinc</keyword>
<reference evidence="12 13" key="1">
    <citation type="submission" date="2016-01" db="EMBL/GenBank/DDBJ databases">
        <title>Complete genome and mega plasmid sequence of Sphingomonas panacis DCY99 elicits systemic resistance in rice to Xanthomonas oryzae.</title>
        <authorList>
            <person name="Kim Y.J."/>
            <person name="Yang D.C."/>
            <person name="Sing P."/>
        </authorList>
    </citation>
    <scope>NUCLEOTIDE SEQUENCE [LARGE SCALE GENOMIC DNA]</scope>
    <source>
        <strain evidence="12 13">DCY99</strain>
    </source>
</reference>
<comment type="cofactor">
    <cofactor evidence="1">
        <name>Zn(2+)</name>
        <dbReference type="ChEBI" id="CHEBI:29105"/>
    </cofactor>
</comment>
<evidence type="ECO:0000256" key="9">
    <source>
        <dbReference type="ARBA" id="ARBA00023134"/>
    </source>
</evidence>
<keyword evidence="5" id="KW-0479">Metal-binding</keyword>
<dbReference type="SUPFAM" id="SSF142695">
    <property type="entry name" value="RibA-like"/>
    <property type="match status" value="1"/>
</dbReference>
<keyword evidence="9" id="KW-0342">GTP-binding</keyword>
<accession>A0A1B3ZE39</accession>
<organism evidence="12 13">
    <name type="scientific">Sphingomonas panacis</name>
    <dbReference type="NCBI Taxonomy" id="1560345"/>
    <lineage>
        <taxon>Bacteria</taxon>
        <taxon>Pseudomonadati</taxon>
        <taxon>Pseudomonadota</taxon>
        <taxon>Alphaproteobacteria</taxon>
        <taxon>Sphingomonadales</taxon>
        <taxon>Sphingomonadaceae</taxon>
        <taxon>Sphingomonas</taxon>
    </lineage>
</organism>
<evidence type="ECO:0000313" key="12">
    <source>
        <dbReference type="EMBL" id="AOH85690.1"/>
    </source>
</evidence>
<dbReference type="EC" id="3.5.4.25" evidence="3"/>
<comment type="pathway">
    <text evidence="2">Cofactor biosynthesis; riboflavin biosynthesis; 5-amino-6-(D-ribitylamino)uracil from GTP: step 1/4.</text>
</comment>
<evidence type="ECO:0000256" key="3">
    <source>
        <dbReference type="ARBA" id="ARBA00012762"/>
    </source>
</evidence>
<evidence type="ECO:0000256" key="8">
    <source>
        <dbReference type="ARBA" id="ARBA00022833"/>
    </source>
</evidence>
<sequence length="195" mass="20924">MLTRAASAKLPVTVEGEIYSFDVTGYVHNSDEILAIAYGQWKAPPALVRVHSACLTGDALGSARCDCQAQLHGAFEAIVDRGAGILIYMCDHEGRGIGLMNKLRAYSLQDGGADTVDANTSLGLPIDSRDFTGAAKVLDDLGVNVIELMTNNPDKVEALTALGVTVIRRVPILAEVHTHNTNYLSAKRARLRHLL</sequence>
<evidence type="ECO:0000256" key="4">
    <source>
        <dbReference type="ARBA" id="ARBA00022619"/>
    </source>
</evidence>
<feature type="domain" description="GTP cyclohydrolase II" evidence="11">
    <location>
        <begin position="6"/>
        <end position="171"/>
    </location>
</feature>
<keyword evidence="13" id="KW-1185">Reference proteome</keyword>
<keyword evidence="6" id="KW-0547">Nucleotide-binding</keyword>
<dbReference type="GO" id="GO:0005525">
    <property type="term" value="F:GTP binding"/>
    <property type="evidence" value="ECO:0007669"/>
    <property type="project" value="UniProtKB-KW"/>
</dbReference>
<protein>
    <recommendedName>
        <fullName evidence="3">GTP cyclohydrolase II</fullName>
        <ecNumber evidence="3">3.5.4.25</ecNumber>
    </recommendedName>
</protein>
<dbReference type="CDD" id="cd00641">
    <property type="entry name" value="GTP_cyclohydro2"/>
    <property type="match status" value="1"/>
</dbReference>
<dbReference type="InterPro" id="IPR032677">
    <property type="entry name" value="GTP_cyclohydro_II"/>
</dbReference>
<dbReference type="STRING" id="1560345.AWL63_18845"/>
<evidence type="ECO:0000256" key="2">
    <source>
        <dbReference type="ARBA" id="ARBA00004853"/>
    </source>
</evidence>
<dbReference type="AlphaFoldDB" id="A0A1B3ZE39"/>
<evidence type="ECO:0000256" key="10">
    <source>
        <dbReference type="ARBA" id="ARBA00049295"/>
    </source>
</evidence>
<dbReference type="OrthoDB" id="9793111at2"/>
<dbReference type="FunFam" id="3.40.50.10990:FF:000002">
    <property type="entry name" value="GTP cyclohydrolase-2"/>
    <property type="match status" value="1"/>
</dbReference>
<dbReference type="Pfam" id="PF00925">
    <property type="entry name" value="GTP_cyclohydro2"/>
    <property type="match status" value="1"/>
</dbReference>
<dbReference type="GO" id="GO:0046872">
    <property type="term" value="F:metal ion binding"/>
    <property type="evidence" value="ECO:0007669"/>
    <property type="project" value="UniProtKB-KW"/>
</dbReference>
<evidence type="ECO:0000256" key="7">
    <source>
        <dbReference type="ARBA" id="ARBA00022801"/>
    </source>
</evidence>
<comment type="catalytic activity">
    <reaction evidence="10">
        <text>GTP + 4 H2O = 2,5-diamino-6-hydroxy-4-(5-phosphoribosylamino)-pyrimidine + formate + 2 phosphate + 3 H(+)</text>
        <dbReference type="Rhea" id="RHEA:23704"/>
        <dbReference type="ChEBI" id="CHEBI:15377"/>
        <dbReference type="ChEBI" id="CHEBI:15378"/>
        <dbReference type="ChEBI" id="CHEBI:15740"/>
        <dbReference type="ChEBI" id="CHEBI:37565"/>
        <dbReference type="ChEBI" id="CHEBI:43474"/>
        <dbReference type="ChEBI" id="CHEBI:58614"/>
        <dbReference type="EC" id="3.5.4.25"/>
    </reaction>
</comment>
<dbReference type="PANTHER" id="PTHR21327:SF18">
    <property type="entry name" value="3,4-DIHYDROXY-2-BUTANONE 4-PHOSPHATE SYNTHASE"/>
    <property type="match status" value="1"/>
</dbReference>
<proteinExistence type="predicted"/>
<dbReference type="NCBIfam" id="NF001591">
    <property type="entry name" value="PRK00393.1"/>
    <property type="match status" value="1"/>
</dbReference>
<dbReference type="Gene3D" id="3.40.50.10990">
    <property type="entry name" value="GTP cyclohydrolase II"/>
    <property type="match status" value="1"/>
</dbReference>
<dbReference type="GO" id="GO:0009231">
    <property type="term" value="P:riboflavin biosynthetic process"/>
    <property type="evidence" value="ECO:0007669"/>
    <property type="project" value="UniProtKB-UniPathway"/>
</dbReference>
<evidence type="ECO:0000256" key="5">
    <source>
        <dbReference type="ARBA" id="ARBA00022723"/>
    </source>
</evidence>
<evidence type="ECO:0000313" key="13">
    <source>
        <dbReference type="Proteomes" id="UP000094256"/>
    </source>
</evidence>
<evidence type="ECO:0000259" key="11">
    <source>
        <dbReference type="Pfam" id="PF00925"/>
    </source>
</evidence>
<dbReference type="EMBL" id="CP014168">
    <property type="protein sequence ID" value="AOH85690.1"/>
    <property type="molecule type" value="Genomic_DNA"/>
</dbReference>
<dbReference type="GO" id="GO:0005829">
    <property type="term" value="C:cytosol"/>
    <property type="evidence" value="ECO:0007669"/>
    <property type="project" value="TreeGrafter"/>
</dbReference>
<dbReference type="InterPro" id="IPR000926">
    <property type="entry name" value="RibA"/>
</dbReference>
<dbReference type="UniPathway" id="UPA00275"/>
<dbReference type="PANTHER" id="PTHR21327">
    <property type="entry name" value="GTP CYCLOHYDROLASE II-RELATED"/>
    <property type="match status" value="1"/>
</dbReference>
<evidence type="ECO:0000256" key="1">
    <source>
        <dbReference type="ARBA" id="ARBA00001947"/>
    </source>
</evidence>
<name>A0A1B3ZE39_9SPHN</name>
<keyword evidence="7" id="KW-0378">Hydrolase</keyword>
<dbReference type="RefSeq" id="WP_069206224.1">
    <property type="nucleotide sequence ID" value="NZ_CP014168.1"/>
</dbReference>
<evidence type="ECO:0000256" key="6">
    <source>
        <dbReference type="ARBA" id="ARBA00022741"/>
    </source>
</evidence>
<dbReference type="Proteomes" id="UP000094256">
    <property type="component" value="Chromosome"/>
</dbReference>
<gene>
    <name evidence="12" type="ORF">AWL63_18845</name>
</gene>
<dbReference type="KEGG" id="span:AWL63_18845"/>
<dbReference type="InterPro" id="IPR036144">
    <property type="entry name" value="RibA-like_sf"/>
</dbReference>
<dbReference type="GO" id="GO:0003935">
    <property type="term" value="F:GTP cyclohydrolase II activity"/>
    <property type="evidence" value="ECO:0007669"/>
    <property type="project" value="UniProtKB-EC"/>
</dbReference>
<keyword evidence="4" id="KW-0686">Riboflavin biosynthesis</keyword>